<evidence type="ECO:0000259" key="1">
    <source>
        <dbReference type="PROSITE" id="PS50994"/>
    </source>
</evidence>
<dbReference type="EMBL" id="AP007255">
    <property type="protein sequence ID" value="BAE49836.1"/>
    <property type="molecule type" value="Genomic_DNA"/>
</dbReference>
<dbReference type="SUPFAM" id="SSF53098">
    <property type="entry name" value="Ribonuclease H-like"/>
    <property type="match status" value="1"/>
</dbReference>
<feature type="domain" description="Integrase catalytic" evidence="1">
    <location>
        <begin position="104"/>
        <end position="272"/>
    </location>
</feature>
<dbReference type="HOGENOM" id="CLU_027402_31_0_5"/>
<dbReference type="InterPro" id="IPR001584">
    <property type="entry name" value="Integrase_cat-core"/>
</dbReference>
<evidence type="ECO:0000313" key="3">
    <source>
        <dbReference type="Proteomes" id="UP000007058"/>
    </source>
</evidence>
<dbReference type="KEGG" id="mag:amb1032"/>
<dbReference type="STRING" id="342108.amb1032"/>
<name>Q2W8I9_PARM1</name>
<organism evidence="2 3">
    <name type="scientific">Paramagnetospirillum magneticum (strain ATCC 700264 / AMB-1)</name>
    <name type="common">Magnetospirillum magneticum</name>
    <dbReference type="NCBI Taxonomy" id="342108"/>
    <lineage>
        <taxon>Bacteria</taxon>
        <taxon>Pseudomonadati</taxon>
        <taxon>Pseudomonadota</taxon>
        <taxon>Alphaproteobacteria</taxon>
        <taxon>Rhodospirillales</taxon>
        <taxon>Magnetospirillaceae</taxon>
        <taxon>Paramagnetospirillum</taxon>
    </lineage>
</organism>
<dbReference type="GO" id="GO:0003676">
    <property type="term" value="F:nucleic acid binding"/>
    <property type="evidence" value="ECO:0007669"/>
    <property type="project" value="InterPro"/>
</dbReference>
<evidence type="ECO:0000313" key="2">
    <source>
        <dbReference type="EMBL" id="BAE49836.1"/>
    </source>
</evidence>
<dbReference type="AlphaFoldDB" id="Q2W8I9"/>
<dbReference type="NCBIfam" id="NF033516">
    <property type="entry name" value="transpos_IS3"/>
    <property type="match status" value="1"/>
</dbReference>
<dbReference type="InterPro" id="IPR048020">
    <property type="entry name" value="Transpos_IS3"/>
</dbReference>
<protein>
    <submittedName>
        <fullName evidence="2">Transposase and inactivated derivative</fullName>
    </submittedName>
</protein>
<dbReference type="Pfam" id="PF13683">
    <property type="entry name" value="rve_3"/>
    <property type="match status" value="1"/>
</dbReference>
<proteinExistence type="predicted"/>
<dbReference type="PANTHER" id="PTHR47515:SF1">
    <property type="entry name" value="BLR2054 PROTEIN"/>
    <property type="match status" value="1"/>
</dbReference>
<dbReference type="PANTHER" id="PTHR47515">
    <property type="entry name" value="LOW CALCIUM RESPONSE LOCUS PROTEIN T"/>
    <property type="match status" value="1"/>
</dbReference>
<dbReference type="InterPro" id="IPR012337">
    <property type="entry name" value="RNaseH-like_sf"/>
</dbReference>
<keyword evidence="3" id="KW-1185">Reference proteome</keyword>
<dbReference type="Proteomes" id="UP000007058">
    <property type="component" value="Chromosome"/>
</dbReference>
<dbReference type="GO" id="GO:0015074">
    <property type="term" value="P:DNA integration"/>
    <property type="evidence" value="ECO:0007669"/>
    <property type="project" value="InterPro"/>
</dbReference>
<gene>
    <name evidence="2" type="ordered locus">amb1032</name>
</gene>
<sequence length="416" mass="47191">MRPAAKREAVAHLRSQFEMSERRACAVIAADRMTIRYRSRRPRDEALRARLRDLANLRRRFGYRRLFILLHETGEPSGLSRIYRLYREEGLAVRKRKTRRKAIGSRAPILVEARANARWSLDFVHDQLACGRRFRILNVVDDVTRECLAAIPDTSISGARVTRELSALIARRGRPEMIVSDNGTELTSNAVLAWKQQQRIDWHYIAPGKPMQNGFVESFNGRMRDELLNETVFTSLPQARAVIAAWADDYNTARPHSSLGYQTPAAHAAKLKAMGPSSPPLRGSEPGPIAHTAPDGITLPKALLFAGGKFPSRSARRRDFHHHAHDEPVRNRHQNRHPMPIWRQDVDFRIFITMLTPSVKRSPRSKFHCVREATTNSLVTGFDSALISAGLAHKSANSQTTFDLFAEKNRPPLHFL</sequence>
<dbReference type="Gene3D" id="3.30.420.10">
    <property type="entry name" value="Ribonuclease H-like superfamily/Ribonuclease H"/>
    <property type="match status" value="1"/>
</dbReference>
<dbReference type="InterPro" id="IPR036397">
    <property type="entry name" value="RNaseH_sf"/>
</dbReference>
<reference evidence="2 3" key="1">
    <citation type="journal article" date="2005" name="DNA Res.">
        <title>Complete genome sequence of the facultative anaerobic magnetotactic bacterium Magnetospirillum sp. strain AMB-1.</title>
        <authorList>
            <person name="Matsunaga T."/>
            <person name="Okamura Y."/>
            <person name="Fukuda Y."/>
            <person name="Wahyudi A.T."/>
            <person name="Murase Y."/>
            <person name="Takeyama H."/>
        </authorList>
    </citation>
    <scope>NUCLEOTIDE SEQUENCE [LARGE SCALE GENOMIC DNA]</scope>
    <source>
        <strain evidence="3">ATCC 700264 / AMB-1</strain>
    </source>
</reference>
<accession>Q2W8I9</accession>
<dbReference type="PROSITE" id="PS50994">
    <property type="entry name" value="INTEGRASE"/>
    <property type="match status" value="1"/>
</dbReference>